<dbReference type="PaxDb" id="353153-Q4CME0"/>
<feature type="compositionally biased region" description="Basic and acidic residues" evidence="1">
    <location>
        <begin position="42"/>
        <end position="65"/>
    </location>
</feature>
<proteinExistence type="predicted"/>
<dbReference type="VEuPathDB" id="TriTrypDB:TcCLB.506461.10"/>
<feature type="region of interest" description="Disordered" evidence="1">
    <location>
        <begin position="192"/>
        <end position="232"/>
    </location>
</feature>
<sequence>MHRRGHATQSVAGGQFKRTRREGPIHIPVTRGHASTNCAHNGGDRSTCDSDTVADERVARCRDRAQTQSQEYRSTADPRGRRHGAAMPRSITGLGSRGHQGVSHGPPAARRSYRGGHDCVPPVCGELQLRASCLLVRLLARCMLAPKQTRHAPFRPYRFLWECHGCRLYGASVRLQPCDYSGQRCSKRRGGSIPVSFTQGKGSMFRRGSKPASRGMPSSVPAVDSRGWSDSM</sequence>
<comment type="caution">
    <text evidence="2">The sequence shown here is derived from an EMBL/GenBank/DDBJ whole genome shotgun (WGS) entry which is preliminary data.</text>
</comment>
<dbReference type="AlphaFoldDB" id="Q4CME0"/>
<dbReference type="GeneID" id="3532369"/>
<protein>
    <submittedName>
        <fullName evidence="2">Uncharacterized protein</fullName>
    </submittedName>
</protein>
<evidence type="ECO:0000256" key="1">
    <source>
        <dbReference type="SAM" id="MobiDB-lite"/>
    </source>
</evidence>
<dbReference type="KEGG" id="tcr:506461.10"/>
<feature type="region of interest" description="Disordered" evidence="1">
    <location>
        <begin position="91"/>
        <end position="110"/>
    </location>
</feature>
<feature type="region of interest" description="Disordered" evidence="1">
    <location>
        <begin position="1"/>
        <end position="85"/>
    </location>
</feature>
<dbReference type="RefSeq" id="XP_802888.1">
    <property type="nucleotide sequence ID" value="XM_797795.1"/>
</dbReference>
<dbReference type="InParanoid" id="Q4CME0"/>
<evidence type="ECO:0000313" key="3">
    <source>
        <dbReference type="Proteomes" id="UP000002296"/>
    </source>
</evidence>
<dbReference type="EMBL" id="AAHK01003483">
    <property type="protein sequence ID" value="EAN81442.1"/>
    <property type="molecule type" value="Genomic_DNA"/>
</dbReference>
<keyword evidence="3" id="KW-1185">Reference proteome</keyword>
<dbReference type="Proteomes" id="UP000002296">
    <property type="component" value="Unassembled WGS sequence"/>
</dbReference>
<gene>
    <name evidence="2" type="ORF">Tc00.1047053506461.10</name>
</gene>
<organism evidence="2 3">
    <name type="scientific">Trypanosoma cruzi (strain CL Brener)</name>
    <dbReference type="NCBI Taxonomy" id="353153"/>
    <lineage>
        <taxon>Eukaryota</taxon>
        <taxon>Discoba</taxon>
        <taxon>Euglenozoa</taxon>
        <taxon>Kinetoplastea</taxon>
        <taxon>Metakinetoplastina</taxon>
        <taxon>Trypanosomatida</taxon>
        <taxon>Trypanosomatidae</taxon>
        <taxon>Trypanosoma</taxon>
        <taxon>Schizotrypanum</taxon>
    </lineage>
</organism>
<accession>Q4CME0</accession>
<reference evidence="2 3" key="1">
    <citation type="journal article" date="2005" name="Science">
        <title>The genome sequence of Trypanosoma cruzi, etiologic agent of Chagas disease.</title>
        <authorList>
            <person name="El-Sayed N.M."/>
            <person name="Myler P.J."/>
            <person name="Bartholomeu D.C."/>
            <person name="Nilsson D."/>
            <person name="Aggarwal G."/>
            <person name="Tran A.N."/>
            <person name="Ghedin E."/>
            <person name="Worthey E.A."/>
            <person name="Delcher A.L."/>
            <person name="Blandin G."/>
            <person name="Westenberger S.J."/>
            <person name="Caler E."/>
            <person name="Cerqueira G.C."/>
            <person name="Branche C."/>
            <person name="Haas B."/>
            <person name="Anupama A."/>
            <person name="Arner E."/>
            <person name="Aslund L."/>
            <person name="Attipoe P."/>
            <person name="Bontempi E."/>
            <person name="Bringaud F."/>
            <person name="Burton P."/>
            <person name="Cadag E."/>
            <person name="Campbell D.A."/>
            <person name="Carrington M."/>
            <person name="Crabtree J."/>
            <person name="Darban H."/>
            <person name="da Silveira J.F."/>
            <person name="de Jong P."/>
            <person name="Edwards K."/>
            <person name="Englund P.T."/>
            <person name="Fazelina G."/>
            <person name="Feldblyum T."/>
            <person name="Ferella M."/>
            <person name="Frasch A.C."/>
            <person name="Gull K."/>
            <person name="Horn D."/>
            <person name="Hou L."/>
            <person name="Huang Y."/>
            <person name="Kindlund E."/>
            <person name="Klingbeil M."/>
            <person name="Kluge S."/>
            <person name="Koo H."/>
            <person name="Lacerda D."/>
            <person name="Levin M.J."/>
            <person name="Lorenzi H."/>
            <person name="Louie T."/>
            <person name="Machado C.R."/>
            <person name="McCulloch R."/>
            <person name="McKenna A."/>
            <person name="Mizuno Y."/>
            <person name="Mottram J.C."/>
            <person name="Nelson S."/>
            <person name="Ochaya S."/>
            <person name="Osoegawa K."/>
            <person name="Pai G."/>
            <person name="Parsons M."/>
            <person name="Pentony M."/>
            <person name="Pettersson U."/>
            <person name="Pop M."/>
            <person name="Ramirez J.L."/>
            <person name="Rinta J."/>
            <person name="Robertson L."/>
            <person name="Salzberg S.L."/>
            <person name="Sanchez D.O."/>
            <person name="Seyler A."/>
            <person name="Sharma R."/>
            <person name="Shetty J."/>
            <person name="Simpson A.J."/>
            <person name="Sisk E."/>
            <person name="Tammi M.T."/>
            <person name="Tarleton R."/>
            <person name="Teixeira S."/>
            <person name="Van Aken S."/>
            <person name="Vogt C."/>
            <person name="Ward P.N."/>
            <person name="Wickstead B."/>
            <person name="Wortman J."/>
            <person name="White O."/>
            <person name="Fraser C.M."/>
            <person name="Stuart K.D."/>
            <person name="Andersson B."/>
        </authorList>
    </citation>
    <scope>NUCLEOTIDE SEQUENCE [LARGE SCALE GENOMIC DNA]</scope>
    <source>
        <strain evidence="2 3">CL Brener</strain>
    </source>
</reference>
<name>Q4CME0_TRYCC</name>
<evidence type="ECO:0000313" key="2">
    <source>
        <dbReference type="EMBL" id="EAN81442.1"/>
    </source>
</evidence>